<feature type="region of interest" description="Disordered" evidence="7">
    <location>
        <begin position="852"/>
        <end position="880"/>
    </location>
</feature>
<feature type="domain" description="Rad4 beta-hairpin" evidence="8">
    <location>
        <begin position="607"/>
        <end position="660"/>
    </location>
</feature>
<evidence type="ECO:0000313" key="12">
    <source>
        <dbReference type="Proteomes" id="UP000639338"/>
    </source>
</evidence>
<dbReference type="Pfam" id="PF03835">
    <property type="entry name" value="Rad4"/>
    <property type="match status" value="1"/>
</dbReference>
<dbReference type="GO" id="GO:0071942">
    <property type="term" value="C:XPC complex"/>
    <property type="evidence" value="ECO:0007669"/>
    <property type="project" value="TreeGrafter"/>
</dbReference>
<dbReference type="GO" id="GO:0005737">
    <property type="term" value="C:cytoplasm"/>
    <property type="evidence" value="ECO:0007669"/>
    <property type="project" value="TreeGrafter"/>
</dbReference>
<sequence length="880" mass="102537">FFSVPSDAAVKSPQYFMAWLSQTIFIKKNKKKKKITYPNSRYYSRRKKYIFTIVMALNLMLKYLRSWIRIKCKACIYVSKWDTQNQRVCLKKYKSKHTNSMNQFNSMEYHELKIKQSTELMFNRRKKNKANDFEAELIKKMNQRLRKNQLYIHKVGLLGWLSHGFHVNRQINDPNVLGSAMSLVPIAICPDGRIDLKYLEQYTKWFKKLMKIEFNKEEVPITSDMLLDRLNKKVVHNYRELVLVYIATLRGIGINCRLVISLCPPPMKLRREQLFSSNKKQEDADKSKDKKKKLHTKKSKDLKNDNSKKSNGKIVPENSQQRDRSAKEEAKQKAVELLRSRFSRPVDNKNKKSIKDIDKIVKKIPTKKDESDDDDDDDDDIKSPPKVRQLRSKAIQLPKATKTSKKNTNKKTNDDDKNKEPDVEKIAEKKNTNLNNSISIMSDSGDSSSDEDVKEIKPTIKKPNKIIESIKKNSRRSSVDRRIFSSDDEEDSQGFMEKFDVRDSRYMWVEVYVESEENWISVSVPDGKIHCVSEIYKKIPVPVLYIIGFNSLGYIKDLTRRYAPHWLTSTRKKRIDDTWWSESLSPYWERRDTISIAEDEMLLQKELEQPLPTTLSECKGHPLYVIQKHLLKFEALYPPDCVPLGYLKTGDAIYSRHCVHTLRSRETWTKQARVVKPKQEPYKIVKAMPKYDKMTGQRVSDLPLELFGQWQTSPYVPPEAKDGKVPRNEYGNVDLFQQSMLPKGTVHIDLPGLNKVARKLGIDCSPAVVGFNFGCRGALPAFEGFVVCEEFEETLRQAWDEEQIEAEKRANEKREKRIWGNWRKLIRGLLIREHLAEKYDFAGTKDKDIEAIEDTPSCSSTSTKRTKTNSKQPAKKIKKA</sequence>
<dbReference type="EMBL" id="JACMRX010000004">
    <property type="protein sequence ID" value="KAF7991627.1"/>
    <property type="molecule type" value="Genomic_DNA"/>
</dbReference>
<dbReference type="InterPro" id="IPR018327">
    <property type="entry name" value="BHD_2"/>
</dbReference>
<evidence type="ECO:0000256" key="6">
    <source>
        <dbReference type="ARBA" id="ARBA00023242"/>
    </source>
</evidence>
<evidence type="ECO:0000256" key="5">
    <source>
        <dbReference type="ARBA" id="ARBA00023204"/>
    </source>
</evidence>
<dbReference type="GO" id="GO:0003697">
    <property type="term" value="F:single-stranded DNA binding"/>
    <property type="evidence" value="ECO:0007669"/>
    <property type="project" value="TreeGrafter"/>
</dbReference>
<dbReference type="InterPro" id="IPR018326">
    <property type="entry name" value="Rad4_beta-hairpin_dom1"/>
</dbReference>
<keyword evidence="3" id="KW-0227">DNA damage</keyword>
<dbReference type="SMART" id="SM01030">
    <property type="entry name" value="BHD_1"/>
    <property type="match status" value="1"/>
</dbReference>
<dbReference type="Gene3D" id="3.30.70.2460">
    <property type="entry name" value="Rad4, beta-hairpin domain BHD3"/>
    <property type="match status" value="1"/>
</dbReference>
<evidence type="ECO:0008006" key="13">
    <source>
        <dbReference type="Google" id="ProtNLM"/>
    </source>
</evidence>
<accession>A0A834XU25</accession>
<dbReference type="AlphaFoldDB" id="A0A834XU25"/>
<dbReference type="GO" id="GO:0003684">
    <property type="term" value="F:damaged DNA binding"/>
    <property type="evidence" value="ECO:0007669"/>
    <property type="project" value="InterPro"/>
</dbReference>
<evidence type="ECO:0000259" key="10">
    <source>
        <dbReference type="SMART" id="SM01032"/>
    </source>
</evidence>
<evidence type="ECO:0000256" key="4">
    <source>
        <dbReference type="ARBA" id="ARBA00023125"/>
    </source>
</evidence>
<comment type="subcellular location">
    <subcellularLocation>
        <location evidence="1">Nucleus</location>
    </subcellularLocation>
</comment>
<feature type="non-terminal residue" evidence="11">
    <location>
        <position position="1"/>
    </location>
</feature>
<feature type="compositionally biased region" description="Acidic residues" evidence="7">
    <location>
        <begin position="371"/>
        <end position="380"/>
    </location>
</feature>
<feature type="compositionally biased region" description="Basic and acidic residues" evidence="7">
    <location>
        <begin position="411"/>
        <end position="431"/>
    </location>
</feature>
<dbReference type="FunFam" id="3.30.70.2460:FF:000001">
    <property type="entry name" value="DNA repair protein Rad4 family"/>
    <property type="match status" value="1"/>
</dbReference>
<protein>
    <recommendedName>
        <fullName evidence="13">DNA repair protein complementing XP-C cells</fullName>
    </recommendedName>
</protein>
<comment type="caution">
    <text evidence="11">The sequence shown here is derived from an EMBL/GenBank/DDBJ whole genome shotgun (WGS) entry which is preliminary data.</text>
</comment>
<dbReference type="NCBIfam" id="TIGR00605">
    <property type="entry name" value="rad4"/>
    <property type="match status" value="1"/>
</dbReference>
<feature type="compositionally biased region" description="Basic and acidic residues" evidence="7">
    <location>
        <begin position="274"/>
        <end position="288"/>
    </location>
</feature>
<feature type="compositionally biased region" description="Basic and acidic residues" evidence="7">
    <location>
        <begin position="299"/>
        <end position="308"/>
    </location>
</feature>
<dbReference type="InterPro" id="IPR036985">
    <property type="entry name" value="Transglutaminase-like_sf"/>
</dbReference>
<dbReference type="InterPro" id="IPR004583">
    <property type="entry name" value="DNA_repair_Rad4"/>
</dbReference>
<dbReference type="GO" id="GO:0006298">
    <property type="term" value="P:mismatch repair"/>
    <property type="evidence" value="ECO:0007669"/>
    <property type="project" value="TreeGrafter"/>
</dbReference>
<gene>
    <name evidence="11" type="ORF">HCN44_010428</name>
</gene>
<feature type="compositionally biased region" description="Low complexity" evidence="7">
    <location>
        <begin position="437"/>
        <end position="447"/>
    </location>
</feature>
<feature type="compositionally biased region" description="Basic residues" evidence="7">
    <location>
        <begin position="289"/>
        <end position="298"/>
    </location>
</feature>
<organism evidence="11 12">
    <name type="scientific">Aphidius gifuensis</name>
    <name type="common">Parasitoid wasp</name>
    <dbReference type="NCBI Taxonomy" id="684658"/>
    <lineage>
        <taxon>Eukaryota</taxon>
        <taxon>Metazoa</taxon>
        <taxon>Ecdysozoa</taxon>
        <taxon>Arthropoda</taxon>
        <taxon>Hexapoda</taxon>
        <taxon>Insecta</taxon>
        <taxon>Pterygota</taxon>
        <taxon>Neoptera</taxon>
        <taxon>Endopterygota</taxon>
        <taxon>Hymenoptera</taxon>
        <taxon>Apocrita</taxon>
        <taxon>Ichneumonoidea</taxon>
        <taxon>Braconidae</taxon>
        <taxon>Aphidiinae</taxon>
        <taxon>Aphidius</taxon>
    </lineage>
</organism>
<dbReference type="InterPro" id="IPR018325">
    <property type="entry name" value="Rad4/PNGase_transGLS-fold"/>
</dbReference>
<dbReference type="Proteomes" id="UP000639338">
    <property type="component" value="Unassembled WGS sequence"/>
</dbReference>
<keyword evidence="5" id="KW-0234">DNA repair</keyword>
<proteinExistence type="inferred from homology"/>
<evidence type="ECO:0000259" key="8">
    <source>
        <dbReference type="SMART" id="SM01030"/>
    </source>
</evidence>
<dbReference type="Gene3D" id="3.90.260.10">
    <property type="entry name" value="Transglutaminase-like"/>
    <property type="match status" value="1"/>
</dbReference>
<dbReference type="Pfam" id="PF10405">
    <property type="entry name" value="BHD_3"/>
    <property type="match status" value="1"/>
</dbReference>
<dbReference type="InterPro" id="IPR042488">
    <property type="entry name" value="Rad4_BHD3_sf"/>
</dbReference>
<dbReference type="SMART" id="SM01032">
    <property type="entry name" value="BHD_3"/>
    <property type="match status" value="1"/>
</dbReference>
<dbReference type="Pfam" id="PF10403">
    <property type="entry name" value="BHD_1"/>
    <property type="match status" value="1"/>
</dbReference>
<evidence type="ECO:0000256" key="1">
    <source>
        <dbReference type="ARBA" id="ARBA00004123"/>
    </source>
</evidence>
<dbReference type="SUPFAM" id="SSF54001">
    <property type="entry name" value="Cysteine proteinases"/>
    <property type="match status" value="1"/>
</dbReference>
<keyword evidence="12" id="KW-1185">Reference proteome</keyword>
<evidence type="ECO:0000259" key="9">
    <source>
        <dbReference type="SMART" id="SM01031"/>
    </source>
</evidence>
<evidence type="ECO:0000313" key="11">
    <source>
        <dbReference type="EMBL" id="KAF7991627.1"/>
    </source>
</evidence>
<dbReference type="InterPro" id="IPR018328">
    <property type="entry name" value="Rad4_beta-hairpin_dom3"/>
</dbReference>
<comment type="similarity">
    <text evidence="2">Belongs to the XPC family.</text>
</comment>
<evidence type="ECO:0000256" key="3">
    <source>
        <dbReference type="ARBA" id="ARBA00022763"/>
    </source>
</evidence>
<dbReference type="InterPro" id="IPR038765">
    <property type="entry name" value="Papain-like_cys_pep_sf"/>
</dbReference>
<dbReference type="Gene3D" id="2.20.20.110">
    <property type="entry name" value="Rad4, beta-hairpin domain BHD1"/>
    <property type="match status" value="1"/>
</dbReference>
<dbReference type="OrthoDB" id="300780at2759"/>
<dbReference type="PANTHER" id="PTHR12135">
    <property type="entry name" value="DNA REPAIR PROTEIN XP-C / RAD4"/>
    <property type="match status" value="1"/>
</dbReference>
<evidence type="ECO:0000256" key="2">
    <source>
        <dbReference type="ARBA" id="ARBA00009525"/>
    </source>
</evidence>
<keyword evidence="6" id="KW-0539">Nucleus</keyword>
<dbReference type="SMART" id="SM01031">
    <property type="entry name" value="BHD_2"/>
    <property type="match status" value="1"/>
</dbReference>
<feature type="domain" description="Rad4 beta-hairpin" evidence="10">
    <location>
        <begin position="725"/>
        <end position="799"/>
    </location>
</feature>
<dbReference type="PANTHER" id="PTHR12135:SF0">
    <property type="entry name" value="DNA REPAIR PROTEIN COMPLEMENTING XP-C CELLS"/>
    <property type="match status" value="1"/>
</dbReference>
<dbReference type="InterPro" id="IPR018026">
    <property type="entry name" value="DNA_repair_Rad4-like"/>
</dbReference>
<feature type="region of interest" description="Disordered" evidence="7">
    <location>
        <begin position="365"/>
        <end position="455"/>
    </location>
</feature>
<name>A0A834XU25_APHGI</name>
<evidence type="ECO:0000256" key="7">
    <source>
        <dbReference type="SAM" id="MobiDB-lite"/>
    </source>
</evidence>
<dbReference type="GO" id="GO:0006289">
    <property type="term" value="P:nucleotide-excision repair"/>
    <property type="evidence" value="ECO:0007669"/>
    <property type="project" value="InterPro"/>
</dbReference>
<reference evidence="11 12" key="1">
    <citation type="submission" date="2020-08" db="EMBL/GenBank/DDBJ databases">
        <title>Aphidius gifuensis genome sequencing and assembly.</title>
        <authorList>
            <person name="Du Z."/>
        </authorList>
    </citation>
    <scope>NUCLEOTIDE SEQUENCE [LARGE SCALE GENOMIC DNA]</scope>
    <source>
        <strain evidence="11">YNYX2018</strain>
        <tissue evidence="11">Adults</tissue>
    </source>
</reference>
<keyword evidence="4" id="KW-0238">DNA-binding</keyword>
<dbReference type="GO" id="GO:0000111">
    <property type="term" value="C:nucleotide-excision repair factor 2 complex"/>
    <property type="evidence" value="ECO:0007669"/>
    <property type="project" value="TreeGrafter"/>
</dbReference>
<feature type="domain" description="Rad4 beta-hairpin" evidence="9">
    <location>
        <begin position="662"/>
        <end position="718"/>
    </location>
</feature>
<dbReference type="Pfam" id="PF10404">
    <property type="entry name" value="BHD_2"/>
    <property type="match status" value="1"/>
</dbReference>
<feature type="region of interest" description="Disordered" evidence="7">
    <location>
        <begin position="274"/>
        <end position="332"/>
    </location>
</feature>
<feature type="compositionally biased region" description="Basic residues" evidence="7">
    <location>
        <begin position="864"/>
        <end position="880"/>
    </location>
</feature>
<feature type="compositionally biased region" description="Basic and acidic residues" evidence="7">
    <location>
        <begin position="320"/>
        <end position="332"/>
    </location>
</feature>